<dbReference type="AlphaFoldDB" id="A0A0F7KS42"/>
<reference evidence="1" key="1">
    <citation type="submission" date="2015-05" db="EMBL/GenBank/DDBJ databases">
        <title>The complete genome of Altererythrobacter atlanticus strain 26DY36.</title>
        <authorList>
            <person name="Wu Y.-H."/>
            <person name="Cheng H."/>
            <person name="Wu X.-W."/>
        </authorList>
    </citation>
    <scope>NUCLEOTIDE SEQUENCE [LARGE SCALE GENOMIC DNA]</scope>
    <source>
        <strain evidence="1">26DY36</strain>
    </source>
</reference>
<dbReference type="KEGG" id="aay:WYH_00886"/>
<protein>
    <submittedName>
        <fullName evidence="1">Uncharacterized protein</fullName>
    </submittedName>
</protein>
<keyword evidence="2" id="KW-1185">Reference proteome</keyword>
<name>A0A0F7KS42_9SPHN</name>
<evidence type="ECO:0000313" key="1">
    <source>
        <dbReference type="EMBL" id="AKH41936.1"/>
    </source>
</evidence>
<sequence length="63" mass="6358">MAYDSILNAAAIGTMLLAGGNGVAQKAAKPDVSHHPILFGDPAVEIAANTAAANHPPARKARI</sequence>
<gene>
    <name evidence="1" type="ORF">WYH_00886</name>
</gene>
<proteinExistence type="predicted"/>
<dbReference type="RefSeq" id="WP_046902863.1">
    <property type="nucleotide sequence ID" value="NZ_CP011452.2"/>
</dbReference>
<organism evidence="1 2">
    <name type="scientific">Croceibacterium atlanticum</name>
    <dbReference type="NCBI Taxonomy" id="1267766"/>
    <lineage>
        <taxon>Bacteria</taxon>
        <taxon>Pseudomonadati</taxon>
        <taxon>Pseudomonadota</taxon>
        <taxon>Alphaproteobacteria</taxon>
        <taxon>Sphingomonadales</taxon>
        <taxon>Erythrobacteraceae</taxon>
        <taxon>Croceibacterium</taxon>
    </lineage>
</organism>
<evidence type="ECO:0000313" key="2">
    <source>
        <dbReference type="Proteomes" id="UP000034392"/>
    </source>
</evidence>
<dbReference type="EMBL" id="CP011452">
    <property type="protein sequence ID" value="AKH41936.1"/>
    <property type="molecule type" value="Genomic_DNA"/>
</dbReference>
<accession>A0A0F7KS42</accession>
<dbReference type="PATRIC" id="fig|1267766.3.peg.893"/>
<dbReference type="Proteomes" id="UP000034392">
    <property type="component" value="Chromosome"/>
</dbReference>